<gene>
    <name evidence="2" type="ORF">E8P82_07665</name>
</gene>
<evidence type="ECO:0000313" key="3">
    <source>
        <dbReference type="Proteomes" id="UP000305233"/>
    </source>
</evidence>
<dbReference type="Pfam" id="PF13589">
    <property type="entry name" value="HATPase_c_3"/>
    <property type="match status" value="1"/>
</dbReference>
<keyword evidence="2" id="KW-0547">Nucleotide-binding</keyword>
<name>A0A4S5E5K8_9MICC</name>
<dbReference type="Proteomes" id="UP000305233">
    <property type="component" value="Unassembled WGS sequence"/>
</dbReference>
<feature type="region of interest" description="Disordered" evidence="1">
    <location>
        <begin position="71"/>
        <end position="90"/>
    </location>
</feature>
<evidence type="ECO:0000313" key="2">
    <source>
        <dbReference type="EMBL" id="THJ66797.1"/>
    </source>
</evidence>
<dbReference type="InterPro" id="IPR036890">
    <property type="entry name" value="HATPase_C_sf"/>
</dbReference>
<protein>
    <submittedName>
        <fullName evidence="2">ATP-binding protein</fullName>
    </submittedName>
</protein>
<reference evidence="2 3" key="1">
    <citation type="submission" date="2019-04" db="EMBL/GenBank/DDBJ databases">
        <authorList>
            <person name="Liu Q."/>
            <person name="Xin Y.-H."/>
        </authorList>
    </citation>
    <scope>NUCLEOTIDE SEQUENCE [LARGE SCALE GENOMIC DNA]</scope>
    <source>
        <strain evidence="2 3">AM23</strain>
    </source>
</reference>
<proteinExistence type="predicted"/>
<dbReference type="AlphaFoldDB" id="A0A4S5E5K8"/>
<feature type="compositionally biased region" description="Basic and acidic residues" evidence="1">
    <location>
        <begin position="31"/>
        <end position="43"/>
    </location>
</feature>
<accession>A0A4S5E5K8</accession>
<sequence length="608" mass="67686">MTLPVRSGVTFSMACRRETWVVRWKRSTPLGERKGRPPWDSSHHGKSSPNYSPTTLLPPVDTKGHCAEICGSNRRRRATGPSGGQGVRKRDTARYMPGLLVVGSTSTSIGNAAVEAQEEWGRVSHAIAMVPDPHLMESMRAVGYTLETAVADIIDNSITAGATEVSLLFSPQPEPYVAIVDNGTGMSSGAAQNAMRLAGSNSRDHRNSHDLGRFGLGLKTASISQCRDLVLVTKQDGSLSGYRWDLDYLVETKSWSLLELTEDECRLLPGFDELDKHQNGTLVLWRKLDQLEAAVGDLIAGLDAHMIDVRKHLALVFHRFLAGEHGSKFSIAINYRNVSGADPLLQNHKATLPGPIERIDVEGESIELRPYTLPHLNKLSTADRQRAQVEGSMRDSQGFYIYREKRLVIWGTWFRIAPKHELGKLARVRVDVPNSLDHLWALDIKKAQAVPPPSIQRRLRQVANNIIAPSRKVHEYRGRRTGAQQHTRLWNVYDDRNSFRYEINREHPAVIALGSQPASDGQSVDSLLRLLERSFPVDDVYNRMGQDQTQLDSKDSDLDLMLLASSLWNSLQGTLAPEAFVQSIAGTEPFDSNPKSRQILEEAVTNHD</sequence>
<dbReference type="Gene3D" id="3.30.565.10">
    <property type="entry name" value="Histidine kinase-like ATPase, C-terminal domain"/>
    <property type="match status" value="1"/>
</dbReference>
<dbReference type="GO" id="GO:0005524">
    <property type="term" value="F:ATP binding"/>
    <property type="evidence" value="ECO:0007669"/>
    <property type="project" value="UniProtKB-KW"/>
</dbReference>
<comment type="caution">
    <text evidence="2">The sequence shown here is derived from an EMBL/GenBank/DDBJ whole genome shotgun (WGS) entry which is preliminary data.</text>
</comment>
<organism evidence="2 3">
    <name type="scientific">Arthrobacter echini</name>
    <dbReference type="NCBI Taxonomy" id="1529066"/>
    <lineage>
        <taxon>Bacteria</taxon>
        <taxon>Bacillati</taxon>
        <taxon>Actinomycetota</taxon>
        <taxon>Actinomycetes</taxon>
        <taxon>Micrococcales</taxon>
        <taxon>Micrococcaceae</taxon>
        <taxon>Arthrobacter</taxon>
    </lineage>
</organism>
<keyword evidence="2" id="KW-0067">ATP-binding</keyword>
<evidence type="ECO:0000256" key="1">
    <source>
        <dbReference type="SAM" id="MobiDB-lite"/>
    </source>
</evidence>
<dbReference type="SUPFAM" id="SSF55874">
    <property type="entry name" value="ATPase domain of HSP90 chaperone/DNA topoisomerase II/histidine kinase"/>
    <property type="match status" value="1"/>
</dbReference>
<feature type="region of interest" description="Disordered" evidence="1">
    <location>
        <begin position="29"/>
        <end position="58"/>
    </location>
</feature>
<keyword evidence="3" id="KW-1185">Reference proteome</keyword>
<dbReference type="OrthoDB" id="3757919at2"/>
<dbReference type="EMBL" id="SSWH01000005">
    <property type="protein sequence ID" value="THJ66797.1"/>
    <property type="molecule type" value="Genomic_DNA"/>
</dbReference>